<evidence type="ECO:0000259" key="2">
    <source>
        <dbReference type="Pfam" id="PF07995"/>
    </source>
</evidence>
<dbReference type="Pfam" id="PF07995">
    <property type="entry name" value="GSDH"/>
    <property type="match status" value="1"/>
</dbReference>
<dbReference type="PANTHER" id="PTHR19328:SF75">
    <property type="entry name" value="ALDOSE SUGAR DEHYDROGENASE YLII"/>
    <property type="match status" value="1"/>
</dbReference>
<dbReference type="EMBL" id="CADCUQ010000867">
    <property type="protein sequence ID" value="CAA9434981.1"/>
    <property type="molecule type" value="Genomic_DNA"/>
</dbReference>
<evidence type="ECO:0000256" key="1">
    <source>
        <dbReference type="SAM" id="SignalP"/>
    </source>
</evidence>
<proteinExistence type="predicted"/>
<protein>
    <submittedName>
        <fullName evidence="3">PQQ-dependent oxidoreductase, gdhB family</fullName>
    </submittedName>
</protein>
<feature type="chain" id="PRO_5026739398" evidence="1">
    <location>
        <begin position="30"/>
        <end position="402"/>
    </location>
</feature>
<dbReference type="SUPFAM" id="SSF50952">
    <property type="entry name" value="Soluble quinoprotein glucose dehydrogenase"/>
    <property type="match status" value="1"/>
</dbReference>
<gene>
    <name evidence="3" type="ORF">AVDCRST_MAG64-3790</name>
</gene>
<dbReference type="InterPro" id="IPR011041">
    <property type="entry name" value="Quinoprot_gluc/sorb_DH_b-prop"/>
</dbReference>
<sequence length="402" mass="42779">MIKAISRYSLLACAGGVFGLMAHAGAAPASVESKAGPVKVESLAKLDNPWGMTFLPDGRLLITEKPGRLRVFADGKLSEPIGGVPEVAYRQQGGLLDVQIDPKFADNKLVYLSYAEPAQQQPAGAKDEIDPRLGTFFKADDPQLKGGAVARARLDGNNLVDLKVIWRQVPKTIGRGHFGGPMVFAPDGKLFILSGERQRFEPAQDPKSNLGKVVRINPDGSLPDDNPFAKQAGGLPDVYTIGNRNPLGGAIEPNSGKLWIHEMGPKGGDELIMVEPGKNYGWPVVAEKAAHYNDAPIPGHDTKSDFTPPALAWTPVISPSGMIFYQGSMFPAWKGSALIGGLSSKALVRVTVDGPKAVEAERLDMTLRVRDVVEAPDGAVLLLSDGKDAELLRLTPGGAKGE</sequence>
<dbReference type="InterPro" id="IPR012938">
    <property type="entry name" value="Glc/Sorbosone_DH"/>
</dbReference>
<dbReference type="AlphaFoldDB" id="A0A6J4Q4Y8"/>
<dbReference type="InterPro" id="IPR011042">
    <property type="entry name" value="6-blade_b-propeller_TolB-like"/>
</dbReference>
<feature type="signal peptide" evidence="1">
    <location>
        <begin position="1"/>
        <end position="29"/>
    </location>
</feature>
<reference evidence="3" key="1">
    <citation type="submission" date="2020-02" db="EMBL/GenBank/DDBJ databases">
        <authorList>
            <person name="Meier V. D."/>
        </authorList>
    </citation>
    <scope>NUCLEOTIDE SEQUENCE</scope>
    <source>
        <strain evidence="3">AVDCRST_MAG64</strain>
    </source>
</reference>
<dbReference type="Gene3D" id="2.120.10.30">
    <property type="entry name" value="TolB, C-terminal domain"/>
    <property type="match status" value="1"/>
</dbReference>
<dbReference type="PANTHER" id="PTHR19328">
    <property type="entry name" value="HEDGEHOG-INTERACTING PROTEIN"/>
    <property type="match status" value="1"/>
</dbReference>
<organism evidence="3">
    <name type="scientific">uncultured Phycisphaerae bacterium</name>
    <dbReference type="NCBI Taxonomy" id="904963"/>
    <lineage>
        <taxon>Bacteria</taxon>
        <taxon>Pseudomonadati</taxon>
        <taxon>Planctomycetota</taxon>
        <taxon>Phycisphaerae</taxon>
        <taxon>environmental samples</taxon>
    </lineage>
</organism>
<name>A0A6J4Q4Y8_9BACT</name>
<feature type="domain" description="Glucose/Sorbosone dehydrogenase" evidence="2">
    <location>
        <begin position="46"/>
        <end position="393"/>
    </location>
</feature>
<accession>A0A6J4Q4Y8</accession>
<evidence type="ECO:0000313" key="3">
    <source>
        <dbReference type="EMBL" id="CAA9434981.1"/>
    </source>
</evidence>
<keyword evidence="1" id="KW-0732">Signal</keyword>